<organism evidence="1 2">
    <name type="scientific">Vibrio lentus</name>
    <dbReference type="NCBI Taxonomy" id="136468"/>
    <lineage>
        <taxon>Bacteria</taxon>
        <taxon>Pseudomonadati</taxon>
        <taxon>Pseudomonadota</taxon>
        <taxon>Gammaproteobacteria</taxon>
        <taxon>Vibrionales</taxon>
        <taxon>Vibrionaceae</taxon>
        <taxon>Vibrio</taxon>
    </lineage>
</organism>
<dbReference type="AlphaFoldDB" id="A0A1B9Q8L2"/>
<dbReference type="RefSeq" id="WP_017105810.1">
    <property type="nucleotide sequence ID" value="NZ_MAKA01000184.1"/>
</dbReference>
<evidence type="ECO:0008006" key="3">
    <source>
        <dbReference type="Google" id="ProtNLM"/>
    </source>
</evidence>
<sequence>MVTDNFFYNAELYRDYSELVIERQMRGSDLLICCLDTGQYYDSFSLAMLHSYYEQKTEMISSGFCRIMSLVDNNSFRKINCKGNFKERLFSNTRGELAEYLESNKVKMKNSHFSINRKIENKITFNNFDHVNFNQYNSRLDAIVIASLTNEYHDIVRKYAQDILIPGGHVFICDNSHALELKGMRCLKKGVYVRV</sequence>
<dbReference type="Proteomes" id="UP000235778">
    <property type="component" value="Unassembled WGS sequence"/>
</dbReference>
<gene>
    <name evidence="1" type="ORF">BCV30_03740</name>
</gene>
<protein>
    <recommendedName>
        <fullName evidence="3">SAM-dependent methyltransferase</fullName>
    </recommendedName>
</protein>
<reference evidence="2" key="1">
    <citation type="submission" date="2016-07" db="EMBL/GenBank/DDBJ databases">
        <title>Nontailed viruses are major unrecognized killers of bacteria in the ocean.</title>
        <authorList>
            <person name="Kauffman K."/>
            <person name="Hussain F."/>
            <person name="Yang J."/>
            <person name="Arevalo P."/>
            <person name="Brown J."/>
            <person name="Cutler M."/>
            <person name="Kelly L."/>
            <person name="Polz M.F."/>
        </authorList>
    </citation>
    <scope>NUCLEOTIDE SEQUENCE [LARGE SCALE GENOMIC DNA]</scope>
    <source>
        <strain evidence="2">10N.286.55.C1</strain>
    </source>
</reference>
<accession>A0A1B9Q8L2</accession>
<proteinExistence type="predicted"/>
<evidence type="ECO:0000313" key="2">
    <source>
        <dbReference type="Proteomes" id="UP000235778"/>
    </source>
</evidence>
<comment type="caution">
    <text evidence="1">The sequence shown here is derived from an EMBL/GenBank/DDBJ whole genome shotgun (WGS) entry which is preliminary data.</text>
</comment>
<evidence type="ECO:0000313" key="1">
    <source>
        <dbReference type="EMBL" id="PME71558.1"/>
    </source>
</evidence>
<dbReference type="EMBL" id="MCSI01000036">
    <property type="protein sequence ID" value="PME71558.1"/>
    <property type="molecule type" value="Genomic_DNA"/>
</dbReference>
<name>A0A1B9Q8L2_9VIBR</name>